<dbReference type="eggNOG" id="COG0318">
    <property type="taxonomic scope" value="Bacteria"/>
</dbReference>
<dbReference type="STRING" id="1406840.Q763_11575"/>
<proteinExistence type="predicted"/>
<dbReference type="AlphaFoldDB" id="A0A0A2LJK7"/>
<keyword evidence="2" id="KW-1185">Reference proteome</keyword>
<comment type="caution">
    <text evidence="1">The sequence shown here is derived from an EMBL/GenBank/DDBJ whole genome shotgun (WGS) entry which is preliminary data.</text>
</comment>
<reference evidence="1 2" key="1">
    <citation type="submission" date="2013-09" db="EMBL/GenBank/DDBJ databases">
        <authorList>
            <person name="Zeng Z."/>
            <person name="Chen C."/>
        </authorList>
    </citation>
    <scope>NUCLEOTIDE SEQUENCE [LARGE SCALE GENOMIC DNA]</scope>
    <source>
        <strain evidence="1 2">F44-8</strain>
    </source>
</reference>
<dbReference type="Proteomes" id="UP000030129">
    <property type="component" value="Unassembled WGS sequence"/>
</dbReference>
<gene>
    <name evidence="1" type="ORF">Q763_11575</name>
</gene>
<sequence length="62" mass="7318">MYVSGPPTIPLLVQTIRQNLKEKVKRFPNNDALVCIEQNYRNSYSEFYNQTTTFVKSLEIYN</sequence>
<accession>A0A0A2LJK7</accession>
<name>A0A0A2LJK7_9FLAO</name>
<organism evidence="1 2">
    <name type="scientific">Flavobacterium beibuense F44-8</name>
    <dbReference type="NCBI Taxonomy" id="1406840"/>
    <lineage>
        <taxon>Bacteria</taxon>
        <taxon>Pseudomonadati</taxon>
        <taxon>Bacteroidota</taxon>
        <taxon>Flavobacteriia</taxon>
        <taxon>Flavobacteriales</taxon>
        <taxon>Flavobacteriaceae</taxon>
        <taxon>Flavobacterium</taxon>
    </lineage>
</organism>
<protein>
    <submittedName>
        <fullName evidence="1">Uncharacterized protein</fullName>
    </submittedName>
</protein>
<evidence type="ECO:0000313" key="2">
    <source>
        <dbReference type="Proteomes" id="UP000030129"/>
    </source>
</evidence>
<dbReference type="EMBL" id="JRLV01000013">
    <property type="protein sequence ID" value="KGO80084.1"/>
    <property type="molecule type" value="Genomic_DNA"/>
</dbReference>
<evidence type="ECO:0000313" key="1">
    <source>
        <dbReference type="EMBL" id="KGO80084.1"/>
    </source>
</evidence>